<comment type="caution">
    <text evidence="2">The sequence shown here is derived from an EMBL/GenBank/DDBJ whole genome shotgun (WGS) entry which is preliminary data.</text>
</comment>
<name>A0A0F9ICJ7_9ZZZZ</name>
<feature type="region of interest" description="Disordered" evidence="1">
    <location>
        <begin position="1"/>
        <end position="32"/>
    </location>
</feature>
<reference evidence="2" key="1">
    <citation type="journal article" date="2015" name="Nature">
        <title>Complex archaea that bridge the gap between prokaryotes and eukaryotes.</title>
        <authorList>
            <person name="Spang A."/>
            <person name="Saw J.H."/>
            <person name="Jorgensen S.L."/>
            <person name="Zaremba-Niedzwiedzka K."/>
            <person name="Martijn J."/>
            <person name="Lind A.E."/>
            <person name="van Eijk R."/>
            <person name="Schleper C."/>
            <person name="Guy L."/>
            <person name="Ettema T.J."/>
        </authorList>
    </citation>
    <scope>NUCLEOTIDE SEQUENCE</scope>
</reference>
<gene>
    <name evidence="2" type="ORF">LCGC14_1957970</name>
</gene>
<organism evidence="2">
    <name type="scientific">marine sediment metagenome</name>
    <dbReference type="NCBI Taxonomy" id="412755"/>
    <lineage>
        <taxon>unclassified sequences</taxon>
        <taxon>metagenomes</taxon>
        <taxon>ecological metagenomes</taxon>
    </lineage>
</organism>
<evidence type="ECO:0000313" key="2">
    <source>
        <dbReference type="EMBL" id="KKL85117.1"/>
    </source>
</evidence>
<dbReference type="EMBL" id="LAZR01021497">
    <property type="protein sequence ID" value="KKL85117.1"/>
    <property type="molecule type" value="Genomic_DNA"/>
</dbReference>
<evidence type="ECO:0000256" key="1">
    <source>
        <dbReference type="SAM" id="MobiDB-lite"/>
    </source>
</evidence>
<sequence length="32" mass="3515">MAEEQKGSNKANENEDLVENAIVKDANKEQAP</sequence>
<proteinExistence type="predicted"/>
<feature type="non-terminal residue" evidence="2">
    <location>
        <position position="32"/>
    </location>
</feature>
<dbReference type="AlphaFoldDB" id="A0A0F9ICJ7"/>
<protein>
    <submittedName>
        <fullName evidence="2">Uncharacterized protein</fullName>
    </submittedName>
</protein>
<accession>A0A0F9ICJ7</accession>